<evidence type="ECO:0000256" key="6">
    <source>
        <dbReference type="ARBA" id="ARBA00022692"/>
    </source>
</evidence>
<dbReference type="SMART" id="SM00387">
    <property type="entry name" value="HATPase_c"/>
    <property type="match status" value="1"/>
</dbReference>
<evidence type="ECO:0000313" key="13">
    <source>
        <dbReference type="EMBL" id="OFI06673.1"/>
    </source>
</evidence>
<evidence type="ECO:0000259" key="12">
    <source>
        <dbReference type="PROSITE" id="PS50109"/>
    </source>
</evidence>
<dbReference type="InterPro" id="IPR003594">
    <property type="entry name" value="HATPase_dom"/>
</dbReference>
<dbReference type="Gene3D" id="1.10.287.130">
    <property type="match status" value="1"/>
</dbReference>
<evidence type="ECO:0000256" key="4">
    <source>
        <dbReference type="ARBA" id="ARBA00022553"/>
    </source>
</evidence>
<name>A0A1E8EZU5_9CLOT</name>
<dbReference type="InterPro" id="IPR008358">
    <property type="entry name" value="Sig_transdc_His_kin/Pase_MprB"/>
</dbReference>
<dbReference type="GO" id="GO:0000155">
    <property type="term" value="F:phosphorelay sensor kinase activity"/>
    <property type="evidence" value="ECO:0007669"/>
    <property type="project" value="InterPro"/>
</dbReference>
<evidence type="ECO:0000313" key="14">
    <source>
        <dbReference type="Proteomes" id="UP000175744"/>
    </source>
</evidence>
<comment type="catalytic activity">
    <reaction evidence="1">
        <text>ATP + protein L-histidine = ADP + protein N-phospho-L-histidine.</text>
        <dbReference type="EC" id="2.7.13.3"/>
    </reaction>
</comment>
<dbReference type="InterPro" id="IPR036890">
    <property type="entry name" value="HATPase_C_sf"/>
</dbReference>
<evidence type="ECO:0000256" key="9">
    <source>
        <dbReference type="ARBA" id="ARBA00023012"/>
    </source>
</evidence>
<dbReference type="PANTHER" id="PTHR45528:SF8">
    <property type="entry name" value="HISTIDINE KINASE"/>
    <property type="match status" value="1"/>
</dbReference>
<keyword evidence="14" id="KW-1185">Reference proteome</keyword>
<dbReference type="Pfam" id="PF00512">
    <property type="entry name" value="HisKA"/>
    <property type="match status" value="1"/>
</dbReference>
<dbReference type="CDD" id="cd00082">
    <property type="entry name" value="HisKA"/>
    <property type="match status" value="1"/>
</dbReference>
<keyword evidence="9" id="KW-0902">Two-component regulatory system</keyword>
<evidence type="ECO:0000256" key="7">
    <source>
        <dbReference type="ARBA" id="ARBA00022777"/>
    </source>
</evidence>
<dbReference type="InterPro" id="IPR005467">
    <property type="entry name" value="His_kinase_dom"/>
</dbReference>
<protein>
    <recommendedName>
        <fullName evidence="3">histidine kinase</fullName>
        <ecNumber evidence="3">2.7.13.3</ecNumber>
    </recommendedName>
</protein>
<organism evidence="13 14">
    <name type="scientific">Clostridium acetireducens DSM 10703</name>
    <dbReference type="NCBI Taxonomy" id="1121290"/>
    <lineage>
        <taxon>Bacteria</taxon>
        <taxon>Bacillati</taxon>
        <taxon>Bacillota</taxon>
        <taxon>Clostridia</taxon>
        <taxon>Eubacteriales</taxon>
        <taxon>Clostridiaceae</taxon>
        <taxon>Clostridium</taxon>
    </lineage>
</organism>
<dbReference type="RefSeq" id="WP_070109783.1">
    <property type="nucleotide sequence ID" value="NZ_LZFO01000009.1"/>
</dbReference>
<dbReference type="Proteomes" id="UP000175744">
    <property type="component" value="Unassembled WGS sequence"/>
</dbReference>
<keyword evidence="8 11" id="KW-1133">Transmembrane helix</keyword>
<dbReference type="Gene3D" id="3.30.565.10">
    <property type="entry name" value="Histidine kinase-like ATPase, C-terminal domain"/>
    <property type="match status" value="1"/>
</dbReference>
<keyword evidence="10 11" id="KW-0472">Membrane</keyword>
<accession>A0A1E8EZU5</accession>
<feature type="domain" description="Histidine kinase" evidence="12">
    <location>
        <begin position="240"/>
        <end position="453"/>
    </location>
</feature>
<dbReference type="Gene3D" id="6.10.340.10">
    <property type="match status" value="1"/>
</dbReference>
<dbReference type="PATRIC" id="fig|1121290.3.peg.840"/>
<dbReference type="InterPro" id="IPR003661">
    <property type="entry name" value="HisK_dim/P_dom"/>
</dbReference>
<comment type="subcellular location">
    <subcellularLocation>
        <location evidence="2">Membrane</location>
        <topology evidence="2">Multi-pass membrane protein</topology>
    </subcellularLocation>
</comment>
<dbReference type="OrthoDB" id="84942at2"/>
<dbReference type="InterPro" id="IPR036097">
    <property type="entry name" value="HisK_dim/P_sf"/>
</dbReference>
<dbReference type="SMART" id="SM00388">
    <property type="entry name" value="HisKA"/>
    <property type="match status" value="1"/>
</dbReference>
<dbReference type="STRING" id="1121290.CLAOCE_08280"/>
<evidence type="ECO:0000256" key="8">
    <source>
        <dbReference type="ARBA" id="ARBA00022989"/>
    </source>
</evidence>
<reference evidence="13 14" key="1">
    <citation type="submission" date="2016-06" db="EMBL/GenBank/DDBJ databases">
        <title>Genome sequence of Clostridium acetireducens DSM 10703.</title>
        <authorList>
            <person name="Poehlein A."/>
            <person name="Fluechter S."/>
            <person name="Duerre P."/>
            <person name="Daniel R."/>
        </authorList>
    </citation>
    <scope>NUCLEOTIDE SEQUENCE [LARGE SCALE GENOMIC DNA]</scope>
    <source>
        <strain evidence="13 14">DSM 10703</strain>
    </source>
</reference>
<gene>
    <name evidence="13" type="primary">yycG_2</name>
    <name evidence="13" type="ORF">CLOACE_08280</name>
</gene>
<evidence type="ECO:0000256" key="10">
    <source>
        <dbReference type="ARBA" id="ARBA00023136"/>
    </source>
</evidence>
<proteinExistence type="predicted"/>
<evidence type="ECO:0000256" key="1">
    <source>
        <dbReference type="ARBA" id="ARBA00000085"/>
    </source>
</evidence>
<evidence type="ECO:0000256" key="2">
    <source>
        <dbReference type="ARBA" id="ARBA00004141"/>
    </source>
</evidence>
<dbReference type="PANTHER" id="PTHR45528">
    <property type="entry name" value="SENSOR HISTIDINE KINASE CPXA"/>
    <property type="match status" value="1"/>
</dbReference>
<keyword evidence="7 13" id="KW-0418">Kinase</keyword>
<dbReference type="Pfam" id="PF02518">
    <property type="entry name" value="HATPase_c"/>
    <property type="match status" value="1"/>
</dbReference>
<evidence type="ECO:0000256" key="3">
    <source>
        <dbReference type="ARBA" id="ARBA00012438"/>
    </source>
</evidence>
<feature type="transmembrane region" description="Helical" evidence="11">
    <location>
        <begin position="12"/>
        <end position="37"/>
    </location>
</feature>
<dbReference type="InterPro" id="IPR050398">
    <property type="entry name" value="HssS/ArlS-like"/>
</dbReference>
<dbReference type="AlphaFoldDB" id="A0A1E8EZU5"/>
<dbReference type="PRINTS" id="PR01780">
    <property type="entry name" value="LANTIREGPROT"/>
</dbReference>
<comment type="caution">
    <text evidence="13">The sequence shown here is derived from an EMBL/GenBank/DDBJ whole genome shotgun (WGS) entry which is preliminary data.</text>
</comment>
<dbReference type="GO" id="GO:0005886">
    <property type="term" value="C:plasma membrane"/>
    <property type="evidence" value="ECO:0007669"/>
    <property type="project" value="TreeGrafter"/>
</dbReference>
<keyword evidence="5 13" id="KW-0808">Transferase</keyword>
<sequence>MERIKKQKSISKIFAIYVVVFCMVTISVAVIDLRLFFIGLNKGFILPANYYERKIENQRSEIAKAKDVKKLIPEECNYAVYDLNGKTLQANVSQDKALDMWNVVKNNKISNGKYFYKIIQRNNEICVVEYIIDISFANPTLRKYIKNLQSVWLIVLFALFVIQIIIFSKCFQKRLKKEMKILKDTTENIQMENLEFKVQYSNIVEINDVINALNKMKTKLSESLTKQWDMEETRKEQIGALAHDIKTPLTIIRGNSELLGESDLNVEQIKFNDATLNEIKNMEFYIKSLIEITRSEKEAVIQKKQVNVMDFIDDITKSASLISKNKNLNFKSQIKNIPEFIFVDEIALKRVINNIISNSIDYCLNNEEILLTVDSDDKNIQFIIEDSGKGFTKEEISFATDQFFQGDKSRNSKNHYGMGLYISKKIMKKHNGSIILKNSESLKGAKVILILPI</sequence>
<dbReference type="PROSITE" id="PS50109">
    <property type="entry name" value="HIS_KIN"/>
    <property type="match status" value="1"/>
</dbReference>
<dbReference type="SUPFAM" id="SSF55874">
    <property type="entry name" value="ATPase domain of HSP90 chaperone/DNA topoisomerase II/histidine kinase"/>
    <property type="match status" value="1"/>
</dbReference>
<dbReference type="SUPFAM" id="SSF47384">
    <property type="entry name" value="Homodimeric domain of signal transducing histidine kinase"/>
    <property type="match status" value="1"/>
</dbReference>
<keyword evidence="4" id="KW-0597">Phosphoprotein</keyword>
<evidence type="ECO:0000256" key="5">
    <source>
        <dbReference type="ARBA" id="ARBA00022679"/>
    </source>
</evidence>
<dbReference type="EMBL" id="LZFO01000009">
    <property type="protein sequence ID" value="OFI06673.1"/>
    <property type="molecule type" value="Genomic_DNA"/>
</dbReference>
<evidence type="ECO:0000256" key="11">
    <source>
        <dbReference type="SAM" id="Phobius"/>
    </source>
</evidence>
<dbReference type="EC" id="2.7.13.3" evidence="3"/>
<feature type="transmembrane region" description="Helical" evidence="11">
    <location>
        <begin position="151"/>
        <end position="171"/>
    </location>
</feature>
<keyword evidence="6 11" id="KW-0812">Transmembrane</keyword>